<feature type="active site" evidence="20">
    <location>
        <position position="335"/>
    </location>
</feature>
<dbReference type="PANTHER" id="PTHR21071:SF4">
    <property type="entry name" value="UDP-N-ACETYLENOLPYRUVOYLGLUCOSAMINE REDUCTASE"/>
    <property type="match status" value="1"/>
</dbReference>
<comment type="cofactor">
    <cofactor evidence="1 20">
        <name>FAD</name>
        <dbReference type="ChEBI" id="CHEBI:57692"/>
    </cofactor>
</comment>
<comment type="function">
    <text evidence="2 20">Cell wall formation.</text>
</comment>
<comment type="subcellular location">
    <subcellularLocation>
        <location evidence="3 20">Cytoplasm</location>
    </subcellularLocation>
</comment>
<evidence type="ECO:0000256" key="9">
    <source>
        <dbReference type="ARBA" id="ARBA00022618"/>
    </source>
</evidence>
<dbReference type="NCBIfam" id="TIGR00179">
    <property type="entry name" value="murB"/>
    <property type="match status" value="1"/>
</dbReference>
<keyword evidence="17 20" id="KW-0961">Cell wall biogenesis/degradation</keyword>
<keyword evidence="13 20" id="KW-0133">Cell shape</keyword>
<keyword evidence="14 20" id="KW-0573">Peptidoglycan synthesis</keyword>
<dbReference type="InterPro" id="IPR011601">
    <property type="entry name" value="MurB_C"/>
</dbReference>
<dbReference type="InterPro" id="IPR036318">
    <property type="entry name" value="FAD-bd_PCMH-like_sf"/>
</dbReference>
<evidence type="ECO:0000256" key="12">
    <source>
        <dbReference type="ARBA" id="ARBA00022857"/>
    </source>
</evidence>
<dbReference type="InterPro" id="IPR016166">
    <property type="entry name" value="FAD-bd_PCMH"/>
</dbReference>
<dbReference type="InterPro" id="IPR003170">
    <property type="entry name" value="MurB"/>
</dbReference>
<feature type="active site" evidence="20">
    <location>
        <position position="165"/>
    </location>
</feature>
<evidence type="ECO:0000256" key="15">
    <source>
        <dbReference type="ARBA" id="ARBA00023002"/>
    </source>
</evidence>
<dbReference type="InterPro" id="IPR016169">
    <property type="entry name" value="FAD-bd_PCMH_sub2"/>
</dbReference>
<evidence type="ECO:0000256" key="1">
    <source>
        <dbReference type="ARBA" id="ARBA00001974"/>
    </source>
</evidence>
<sequence length="340" mass="37626">MALVLPEFDLARFNTLASPARARAYMSVASREELVEALQFAREHSLPILPLGGGSNIVLREDFPGLVVHIKMRGIELVHETQEHLWVRAQAGENWHEFVLYCLAMGWYGLENLSLIPGSVGAAPIQNIGAYGVELDSVFAELTALEVASRLAVTFDGDGCGFGYRDSVFKQRLKDQYIICDVTFKLNKTAHLRIDYPALAERLAAIPRDALTAEQVSAAVCAIRREKLPDPETIPNAGSFFKNPVVPANHFEALRSRYPDIVGYPQADGKVKLAAAWLIDRAGWKGVSEGNVAVHSQQALVLTNPGRAYGEELLFLAERIRASVRQTYDVELEIEPRIYP</sequence>
<dbReference type="EC" id="1.3.1.98" evidence="6 20"/>
<evidence type="ECO:0000256" key="11">
    <source>
        <dbReference type="ARBA" id="ARBA00022827"/>
    </source>
</evidence>
<evidence type="ECO:0000256" key="5">
    <source>
        <dbReference type="ARBA" id="ARBA00010485"/>
    </source>
</evidence>
<dbReference type="InterPro" id="IPR016167">
    <property type="entry name" value="FAD-bd_PCMH_sub1"/>
</dbReference>
<dbReference type="PROSITE" id="PS51387">
    <property type="entry name" value="FAD_PCMH"/>
    <property type="match status" value="1"/>
</dbReference>
<evidence type="ECO:0000256" key="17">
    <source>
        <dbReference type="ARBA" id="ARBA00023316"/>
    </source>
</evidence>
<dbReference type="SUPFAM" id="SSF56176">
    <property type="entry name" value="FAD-binding/transporter-associated domain-like"/>
    <property type="match status" value="1"/>
</dbReference>
<protein>
    <recommendedName>
        <fullName evidence="7 20">UDP-N-acetylenolpyruvoylglucosamine reductase</fullName>
        <ecNumber evidence="6 20">1.3.1.98</ecNumber>
    </recommendedName>
    <alternativeName>
        <fullName evidence="18 20">UDP-N-acetylmuramate dehydrogenase</fullName>
    </alternativeName>
</protein>
<dbReference type="InterPro" id="IPR036635">
    <property type="entry name" value="MurB_C_sf"/>
</dbReference>
<dbReference type="SUPFAM" id="SSF56194">
    <property type="entry name" value="Uridine diphospho-N-Acetylenolpyruvylglucosamine reductase, MurB, C-terminal domain"/>
    <property type="match status" value="1"/>
</dbReference>
<dbReference type="NCBIfam" id="NF010478">
    <property type="entry name" value="PRK13903.1"/>
    <property type="match status" value="1"/>
</dbReference>
<evidence type="ECO:0000313" key="22">
    <source>
        <dbReference type="EMBL" id="MDO3382706.1"/>
    </source>
</evidence>
<dbReference type="NCBIfam" id="NF000755">
    <property type="entry name" value="PRK00046.1"/>
    <property type="match status" value="1"/>
</dbReference>
<feature type="domain" description="FAD-binding PCMH-type" evidence="21">
    <location>
        <begin position="17"/>
        <end position="189"/>
    </location>
</feature>
<dbReference type="EMBL" id="JAULRT010000052">
    <property type="protein sequence ID" value="MDO3382706.1"/>
    <property type="molecule type" value="Genomic_DNA"/>
</dbReference>
<evidence type="ECO:0000256" key="7">
    <source>
        <dbReference type="ARBA" id="ARBA00015188"/>
    </source>
</evidence>
<evidence type="ECO:0000256" key="4">
    <source>
        <dbReference type="ARBA" id="ARBA00004752"/>
    </source>
</evidence>
<dbReference type="Gene3D" id="3.90.78.10">
    <property type="entry name" value="UDP-N-acetylenolpyruvoylglucosamine reductase, C-terminal domain"/>
    <property type="match status" value="1"/>
</dbReference>
<dbReference type="Pfam" id="PF01565">
    <property type="entry name" value="FAD_binding_4"/>
    <property type="match status" value="1"/>
</dbReference>
<reference evidence="22" key="1">
    <citation type="submission" date="2023-07" db="EMBL/GenBank/DDBJ databases">
        <title>Gilvimarinus algae sp. nov., isolated from the surface of Kelp.</title>
        <authorList>
            <person name="Sun Y.Y."/>
            <person name="Gong Y."/>
            <person name="Du Z.J."/>
        </authorList>
    </citation>
    <scope>NUCLEOTIDE SEQUENCE</scope>
    <source>
        <strain evidence="22">SDUM040014</strain>
    </source>
</reference>
<feature type="active site" description="Proton donor" evidence="20">
    <location>
        <position position="239"/>
    </location>
</feature>
<dbReference type="Pfam" id="PF02873">
    <property type="entry name" value="MurB_C"/>
    <property type="match status" value="1"/>
</dbReference>
<evidence type="ECO:0000256" key="19">
    <source>
        <dbReference type="ARBA" id="ARBA00048914"/>
    </source>
</evidence>
<proteinExistence type="inferred from homology"/>
<comment type="pathway">
    <text evidence="4 20">Cell wall biogenesis; peptidoglycan biosynthesis.</text>
</comment>
<evidence type="ECO:0000256" key="8">
    <source>
        <dbReference type="ARBA" id="ARBA00022490"/>
    </source>
</evidence>
<organism evidence="22 23">
    <name type="scientific">Gilvimarinus algae</name>
    <dbReference type="NCBI Taxonomy" id="3058037"/>
    <lineage>
        <taxon>Bacteria</taxon>
        <taxon>Pseudomonadati</taxon>
        <taxon>Pseudomonadota</taxon>
        <taxon>Gammaproteobacteria</taxon>
        <taxon>Cellvibrionales</taxon>
        <taxon>Cellvibrionaceae</taxon>
        <taxon>Gilvimarinus</taxon>
    </lineage>
</organism>
<evidence type="ECO:0000256" key="18">
    <source>
        <dbReference type="ARBA" id="ARBA00031026"/>
    </source>
</evidence>
<comment type="similarity">
    <text evidence="5 20">Belongs to the MurB family.</text>
</comment>
<keyword evidence="12 20" id="KW-0521">NADP</keyword>
<dbReference type="Gene3D" id="3.30.43.10">
    <property type="entry name" value="Uridine Diphospho-n-acetylenolpyruvylglucosamine Reductase, domain 2"/>
    <property type="match status" value="1"/>
</dbReference>
<dbReference type="RefSeq" id="WP_302713105.1">
    <property type="nucleotide sequence ID" value="NZ_JAULRT010000052.1"/>
</dbReference>
<evidence type="ECO:0000256" key="14">
    <source>
        <dbReference type="ARBA" id="ARBA00022984"/>
    </source>
</evidence>
<comment type="catalytic activity">
    <reaction evidence="19 20">
        <text>UDP-N-acetyl-alpha-D-muramate + NADP(+) = UDP-N-acetyl-3-O-(1-carboxyvinyl)-alpha-D-glucosamine + NADPH + H(+)</text>
        <dbReference type="Rhea" id="RHEA:12248"/>
        <dbReference type="ChEBI" id="CHEBI:15378"/>
        <dbReference type="ChEBI" id="CHEBI:57783"/>
        <dbReference type="ChEBI" id="CHEBI:58349"/>
        <dbReference type="ChEBI" id="CHEBI:68483"/>
        <dbReference type="ChEBI" id="CHEBI:70757"/>
        <dbReference type="EC" id="1.3.1.98"/>
    </reaction>
</comment>
<evidence type="ECO:0000256" key="13">
    <source>
        <dbReference type="ARBA" id="ARBA00022960"/>
    </source>
</evidence>
<evidence type="ECO:0000256" key="2">
    <source>
        <dbReference type="ARBA" id="ARBA00003921"/>
    </source>
</evidence>
<dbReference type="PANTHER" id="PTHR21071">
    <property type="entry name" value="UDP-N-ACETYLENOLPYRUVOYLGLUCOSAMINE REDUCTASE"/>
    <property type="match status" value="1"/>
</dbReference>
<dbReference type="GO" id="GO:0008762">
    <property type="term" value="F:UDP-N-acetylmuramate dehydrogenase activity"/>
    <property type="evidence" value="ECO:0007669"/>
    <property type="project" value="UniProtKB-EC"/>
</dbReference>
<keyword evidence="16 20" id="KW-0131">Cell cycle</keyword>
<keyword evidence="10 20" id="KW-0285">Flavoprotein</keyword>
<evidence type="ECO:0000256" key="16">
    <source>
        <dbReference type="ARBA" id="ARBA00023306"/>
    </source>
</evidence>
<name>A0ABT8TJ67_9GAMM</name>
<keyword evidence="9 20" id="KW-0132">Cell division</keyword>
<evidence type="ECO:0000256" key="6">
    <source>
        <dbReference type="ARBA" id="ARBA00012518"/>
    </source>
</evidence>
<gene>
    <name evidence="20 22" type="primary">murB</name>
    <name evidence="22" type="ORF">QWI16_11040</name>
</gene>
<accession>A0ABT8TJ67</accession>
<evidence type="ECO:0000259" key="21">
    <source>
        <dbReference type="PROSITE" id="PS51387"/>
    </source>
</evidence>
<keyword evidence="15 20" id="KW-0560">Oxidoreductase</keyword>
<comment type="caution">
    <text evidence="22">The sequence shown here is derived from an EMBL/GenBank/DDBJ whole genome shotgun (WGS) entry which is preliminary data.</text>
</comment>
<evidence type="ECO:0000256" key="3">
    <source>
        <dbReference type="ARBA" id="ARBA00004496"/>
    </source>
</evidence>
<dbReference type="Proteomes" id="UP001168380">
    <property type="component" value="Unassembled WGS sequence"/>
</dbReference>
<evidence type="ECO:0000313" key="23">
    <source>
        <dbReference type="Proteomes" id="UP001168380"/>
    </source>
</evidence>
<evidence type="ECO:0000256" key="10">
    <source>
        <dbReference type="ARBA" id="ARBA00022630"/>
    </source>
</evidence>
<keyword evidence="11 20" id="KW-0274">FAD</keyword>
<evidence type="ECO:0000256" key="20">
    <source>
        <dbReference type="HAMAP-Rule" id="MF_00037"/>
    </source>
</evidence>
<dbReference type="HAMAP" id="MF_00037">
    <property type="entry name" value="MurB"/>
    <property type="match status" value="1"/>
</dbReference>
<keyword evidence="23" id="KW-1185">Reference proteome</keyword>
<keyword evidence="8 20" id="KW-0963">Cytoplasm</keyword>
<dbReference type="Gene3D" id="3.30.465.10">
    <property type="match status" value="1"/>
</dbReference>
<dbReference type="InterPro" id="IPR006094">
    <property type="entry name" value="Oxid_FAD_bind_N"/>
</dbReference>